<evidence type="ECO:0000256" key="4">
    <source>
        <dbReference type="ARBA" id="ARBA00022729"/>
    </source>
</evidence>
<dbReference type="EMBL" id="GBBL01001065">
    <property type="protein sequence ID" value="JAC26255.1"/>
    <property type="molecule type" value="mRNA"/>
</dbReference>
<keyword evidence="3" id="KW-0645">Protease</keyword>
<feature type="signal peptide" evidence="7">
    <location>
        <begin position="1"/>
        <end position="23"/>
    </location>
</feature>
<feature type="non-terminal residue" evidence="8">
    <location>
        <position position="504"/>
    </location>
</feature>
<feature type="chain" id="PRO_5001521438" evidence="7">
    <location>
        <begin position="24"/>
        <end position="504"/>
    </location>
</feature>
<evidence type="ECO:0000256" key="3">
    <source>
        <dbReference type="ARBA" id="ARBA00022670"/>
    </source>
</evidence>
<dbReference type="PANTHER" id="PTHR11802:SF472">
    <property type="entry name" value="SERINE CARBOXYPEPTIDASE CPVL-RELATED"/>
    <property type="match status" value="1"/>
</dbReference>
<dbReference type="AlphaFoldDB" id="A0A023FZW6"/>
<accession>A0A023FZW6</accession>
<evidence type="ECO:0000256" key="2">
    <source>
        <dbReference type="ARBA" id="ARBA00022645"/>
    </source>
</evidence>
<dbReference type="SUPFAM" id="SSF53474">
    <property type="entry name" value="alpha/beta-Hydrolases"/>
    <property type="match status" value="1"/>
</dbReference>
<evidence type="ECO:0000313" key="8">
    <source>
        <dbReference type="EMBL" id="JAC26255.1"/>
    </source>
</evidence>
<evidence type="ECO:0000256" key="5">
    <source>
        <dbReference type="ARBA" id="ARBA00022801"/>
    </source>
</evidence>
<organism evidence="8">
    <name type="scientific">Amblyomma parvum</name>
    <name type="common">South American tick</name>
    <dbReference type="NCBI Taxonomy" id="251391"/>
    <lineage>
        <taxon>Eukaryota</taxon>
        <taxon>Metazoa</taxon>
        <taxon>Ecdysozoa</taxon>
        <taxon>Arthropoda</taxon>
        <taxon>Chelicerata</taxon>
        <taxon>Arachnida</taxon>
        <taxon>Acari</taxon>
        <taxon>Parasitiformes</taxon>
        <taxon>Ixodida</taxon>
        <taxon>Ixodoidea</taxon>
        <taxon>Ixodidae</taxon>
        <taxon>Amblyomminae</taxon>
        <taxon>Amblyomma</taxon>
    </lineage>
</organism>
<name>A0A023FZW6_AMBPA</name>
<dbReference type="GO" id="GO:0004185">
    <property type="term" value="F:serine-type carboxypeptidase activity"/>
    <property type="evidence" value="ECO:0007669"/>
    <property type="project" value="InterPro"/>
</dbReference>
<dbReference type="Gene3D" id="3.40.50.1820">
    <property type="entry name" value="alpha/beta hydrolase"/>
    <property type="match status" value="1"/>
</dbReference>
<dbReference type="GO" id="GO:0006508">
    <property type="term" value="P:proteolysis"/>
    <property type="evidence" value="ECO:0007669"/>
    <property type="project" value="UniProtKB-KW"/>
</dbReference>
<evidence type="ECO:0000256" key="7">
    <source>
        <dbReference type="SAM" id="SignalP"/>
    </source>
</evidence>
<dbReference type="InterPro" id="IPR001563">
    <property type="entry name" value="Peptidase_S10"/>
</dbReference>
<reference evidence="8" key="1">
    <citation type="submission" date="2014-03" db="EMBL/GenBank/DDBJ databases">
        <title>The sialotranscriptome of Amblyomma triste, Amblyomma parvum and Amblyomma cajennense ticks, uncovered by 454-based RNA-seq.</title>
        <authorList>
            <person name="Garcia G.R."/>
            <person name="Gardinassi L.G."/>
            <person name="Ribeiro J.M."/>
            <person name="Anatrielo E."/>
            <person name="Ferreira B.R."/>
            <person name="Moreira H.N."/>
            <person name="Mafra C."/>
            <person name="Olegario M.M."/>
            <person name="Szabo P.J."/>
            <person name="Miranda-Santos I.K."/>
            <person name="Maruyama S.R."/>
        </authorList>
    </citation>
    <scope>NUCLEOTIDE SEQUENCE</scope>
    <source>
        <strain evidence="8">Araguapaz</strain>
        <tissue evidence="8">Salivary glands</tissue>
    </source>
</reference>
<dbReference type="PRINTS" id="PR00724">
    <property type="entry name" value="CRBOXYPTASEC"/>
</dbReference>
<sequence>MTMTTASLWACFILAGSLQLGFGSDQLLSKSTDVDSDTEQPSSGSAQIIPSVTGDPNPLFLTPYIQKCAYDEAKNKSIVKLFKDYGIDAYSGYITVNDTTNSSLFFVFVEAQEKDSSTPLLLWTPGGPGLSALFSLLLQNGPLAFNDTQFTEQYLVKGPAAFLDYPFFRRNLTIQNAASVIYLDAPVGAGFSFTDSIDGYPKKLEDVTKDIIEFLKQFLNLFQDYKNRTFYAGGDSYAARYSVALAREMLSNPSAEVPLQLEGVIGGNGFLGPIYDIADSSDFLYEVSMLTEKDRQTFKERFAQIKYFAPKNSSIALGLLNSAILYDQPTLFENLTMYKSHASPLYTERPPIMVHCFVYANYSVPFKIAIHAGANATLQYPNPSLLKIFIMDWLENIDSQVEYVLNKTSVLLYSGQLDTLFPAVNQEAYLQTLNWSHAEQYREAERHEWKPNKDYYGAAGFGKSAESLNSVVLIGMGHYAGFDKPDEVYYLITQFLEAKKEALC</sequence>
<keyword evidence="2 8" id="KW-0121">Carboxypeptidase</keyword>
<keyword evidence="5" id="KW-0378">Hydrolase</keyword>
<evidence type="ECO:0000256" key="6">
    <source>
        <dbReference type="ARBA" id="ARBA00023180"/>
    </source>
</evidence>
<proteinExistence type="evidence at transcript level"/>
<protein>
    <submittedName>
        <fullName evidence="8">Putative serine carboxypeptidase cpvl</fullName>
    </submittedName>
</protein>
<keyword evidence="4 7" id="KW-0732">Signal</keyword>
<dbReference type="InterPro" id="IPR029058">
    <property type="entry name" value="AB_hydrolase_fold"/>
</dbReference>
<comment type="similarity">
    <text evidence="1">Belongs to the peptidase S10 family.</text>
</comment>
<dbReference type="Pfam" id="PF00450">
    <property type="entry name" value="Peptidase_S10"/>
    <property type="match status" value="1"/>
</dbReference>
<dbReference type="PANTHER" id="PTHR11802">
    <property type="entry name" value="SERINE PROTEASE FAMILY S10 SERINE CARBOXYPEPTIDASE"/>
    <property type="match status" value="1"/>
</dbReference>
<keyword evidence="6" id="KW-0325">Glycoprotein</keyword>
<evidence type="ECO:0000256" key="1">
    <source>
        <dbReference type="ARBA" id="ARBA00009431"/>
    </source>
</evidence>